<accession>A0A344J4I8</accession>
<evidence type="ECO:0000259" key="9">
    <source>
        <dbReference type="PROSITE" id="PS50887"/>
    </source>
</evidence>
<dbReference type="GO" id="GO:0007165">
    <property type="term" value="P:signal transduction"/>
    <property type="evidence" value="ECO:0007669"/>
    <property type="project" value="UniProtKB-ARBA"/>
</dbReference>
<dbReference type="InterPro" id="IPR000160">
    <property type="entry name" value="GGDEF_dom"/>
</dbReference>
<proteinExistence type="predicted"/>
<dbReference type="InterPro" id="IPR029787">
    <property type="entry name" value="Nucleotide_cyclase"/>
</dbReference>
<keyword evidence="3 6" id="KW-0812">Transmembrane</keyword>
<dbReference type="SMART" id="SM00052">
    <property type="entry name" value="EAL"/>
    <property type="match status" value="1"/>
</dbReference>
<feature type="transmembrane region" description="Helical" evidence="6">
    <location>
        <begin position="16"/>
        <end position="34"/>
    </location>
</feature>
<dbReference type="SUPFAM" id="SSF141868">
    <property type="entry name" value="EAL domain-like"/>
    <property type="match status" value="1"/>
</dbReference>
<dbReference type="Gene3D" id="3.30.450.350">
    <property type="entry name" value="CHASE domain"/>
    <property type="match status" value="1"/>
</dbReference>
<evidence type="ECO:0000259" key="7">
    <source>
        <dbReference type="PROSITE" id="PS50839"/>
    </source>
</evidence>
<dbReference type="GO" id="GO:0016020">
    <property type="term" value="C:membrane"/>
    <property type="evidence" value="ECO:0007669"/>
    <property type="project" value="UniProtKB-SubCell"/>
</dbReference>
<feature type="domain" description="CHASE" evidence="7">
    <location>
        <begin position="122"/>
        <end position="278"/>
    </location>
</feature>
<gene>
    <name evidence="10" type="ORF">DCD74_03905</name>
</gene>
<dbReference type="EMBL" id="CP029556">
    <property type="protein sequence ID" value="AXA83948.1"/>
    <property type="molecule type" value="Genomic_DNA"/>
</dbReference>
<dbReference type="SUPFAM" id="SSF55073">
    <property type="entry name" value="Nucleotide cyclase"/>
    <property type="match status" value="1"/>
</dbReference>
<organism evidence="10 11">
    <name type="scientific">Solilutibacter oculi</name>
    <dbReference type="NCBI Taxonomy" id="2698682"/>
    <lineage>
        <taxon>Bacteria</taxon>
        <taxon>Pseudomonadati</taxon>
        <taxon>Pseudomonadota</taxon>
        <taxon>Gammaproteobacteria</taxon>
        <taxon>Lysobacterales</taxon>
        <taxon>Lysobacteraceae</taxon>
        <taxon>Solilutibacter</taxon>
    </lineage>
</organism>
<keyword evidence="4 6" id="KW-1133">Transmembrane helix</keyword>
<evidence type="ECO:0000256" key="2">
    <source>
        <dbReference type="ARBA" id="ARBA00004370"/>
    </source>
</evidence>
<evidence type="ECO:0000256" key="3">
    <source>
        <dbReference type="ARBA" id="ARBA00022692"/>
    </source>
</evidence>
<name>A0A344J4I8_9GAMM</name>
<evidence type="ECO:0000313" key="10">
    <source>
        <dbReference type="EMBL" id="AXA83948.1"/>
    </source>
</evidence>
<dbReference type="Gene3D" id="3.20.20.450">
    <property type="entry name" value="EAL domain"/>
    <property type="match status" value="1"/>
</dbReference>
<dbReference type="InterPro" id="IPR043128">
    <property type="entry name" value="Rev_trsase/Diguanyl_cyclase"/>
</dbReference>
<feature type="domain" description="EAL" evidence="8">
    <location>
        <begin position="624"/>
        <end position="876"/>
    </location>
</feature>
<dbReference type="AlphaFoldDB" id="A0A344J4I8"/>
<dbReference type="Gene3D" id="3.30.70.270">
    <property type="match status" value="1"/>
</dbReference>
<dbReference type="SMART" id="SM00267">
    <property type="entry name" value="GGDEF"/>
    <property type="match status" value="1"/>
</dbReference>
<dbReference type="PROSITE" id="PS50839">
    <property type="entry name" value="CHASE"/>
    <property type="match status" value="1"/>
</dbReference>
<dbReference type="RefSeq" id="WP_112926163.1">
    <property type="nucleotide sequence ID" value="NZ_CP029556.1"/>
</dbReference>
<dbReference type="Pfam" id="PF00563">
    <property type="entry name" value="EAL"/>
    <property type="match status" value="1"/>
</dbReference>
<evidence type="ECO:0000256" key="1">
    <source>
        <dbReference type="ARBA" id="ARBA00001946"/>
    </source>
</evidence>
<dbReference type="InterPro" id="IPR052155">
    <property type="entry name" value="Biofilm_reg_signaling"/>
</dbReference>
<dbReference type="CDD" id="cd01948">
    <property type="entry name" value="EAL"/>
    <property type="match status" value="1"/>
</dbReference>
<dbReference type="SUPFAM" id="SSF55785">
    <property type="entry name" value="PYP-like sensor domain (PAS domain)"/>
    <property type="match status" value="1"/>
</dbReference>
<evidence type="ECO:0000256" key="6">
    <source>
        <dbReference type="SAM" id="Phobius"/>
    </source>
</evidence>
<evidence type="ECO:0000259" key="8">
    <source>
        <dbReference type="PROSITE" id="PS50883"/>
    </source>
</evidence>
<dbReference type="SMART" id="SM01079">
    <property type="entry name" value="CHASE"/>
    <property type="match status" value="1"/>
</dbReference>
<dbReference type="Proteomes" id="UP000251842">
    <property type="component" value="Chromosome"/>
</dbReference>
<feature type="domain" description="GGDEF" evidence="9">
    <location>
        <begin position="479"/>
        <end position="613"/>
    </location>
</feature>
<dbReference type="Pfam" id="PF00990">
    <property type="entry name" value="GGDEF"/>
    <property type="match status" value="1"/>
</dbReference>
<sequence>MGTRNWLRATARGLHAWGWGIVALLFGLALTTWIGHVEWGREHRDQERAFKESVDAIEFALRSELQACELVMRSMQSLYLASERVLPDEFASAYENLEVRRQLPSLQALSFAERTTDEVSGEAHFIIRQVEPHIPSNEGLVGLDINGQPASLAAARKSHDTDEMVMSAPFRLAQAPRTASTKSGMVLRLPVFAPGRVPTTVDERRMRIRGSLGASFMIETLARDALEDAVGSRMQASLYDVTDGARILLYRNRDNPPETNALRASREISFGQRTWRLELVSAITDSGMPAWLRIVLIGGVSSLLFGALAWSVAGTRRHAIELAQTVGDRYRASEERFRHLNELLPTLVILFDRESGTVTYANQVARHHLGIPEAGTPFSAIVPDRVVDRLAQAGPGQQVTSEVQMRSIRGHEFWASIVASQIVLDGRPKWLMVATDVSEQRRLTERLSYEASHDALTRLPNRQEFESRLHRALMSSDASLKALLFIDLDQFKLINDTSGHMAGDQLLVQLSMTMQEQLRDHDVLARLGGDEFGVLLEGVADREEAMRIAENLRLAIDGYVFVWDNRSYITTASIGGTLFHARSAPLKELLAQVDTACYTAKDAGRNRVHFYSDDDAASQIRRGEMDWVNRIRWALEESRLVLAYQEIQSIPHAKNDDVRIELLLRLSDEEGRLVLPGAFLPAAERYGLMPRIDRWVIDTALANFDRIHPAGKGLKLCSINLSAASLEDDDLIDFILEAIERHEIDPRRIMFEITENVAVRDLGRASRLISCLRAAGCCIALDDFGAGMSSFGYLKNLGIDTIKIDGAFVLDLEHDAVSHSIVRAITEIGHQHGLDVVAEWVGNPAQVKVLAGLGVDYVQGFGIHRPQLAQLDQFQG</sequence>
<dbReference type="NCBIfam" id="TIGR00254">
    <property type="entry name" value="GGDEF"/>
    <property type="match status" value="1"/>
</dbReference>
<evidence type="ECO:0000313" key="11">
    <source>
        <dbReference type="Proteomes" id="UP000251842"/>
    </source>
</evidence>
<dbReference type="KEGG" id="lue:DCD74_03905"/>
<protein>
    <submittedName>
        <fullName evidence="10">Bifunctional diguanylate cyclase/phosphodiesterase</fullName>
    </submittedName>
</protein>
<comment type="cofactor">
    <cofactor evidence="1">
        <name>Mg(2+)</name>
        <dbReference type="ChEBI" id="CHEBI:18420"/>
    </cofactor>
</comment>
<dbReference type="PANTHER" id="PTHR44757:SF4">
    <property type="entry name" value="DIGUANYLATE CYCLASE DGCE-RELATED"/>
    <property type="match status" value="1"/>
</dbReference>
<comment type="subcellular location">
    <subcellularLocation>
        <location evidence="2">Membrane</location>
    </subcellularLocation>
</comment>
<dbReference type="InterPro" id="IPR035919">
    <property type="entry name" value="EAL_sf"/>
</dbReference>
<dbReference type="InterPro" id="IPR001633">
    <property type="entry name" value="EAL_dom"/>
</dbReference>
<dbReference type="OrthoDB" id="9787514at2"/>
<dbReference type="Gene3D" id="3.30.450.20">
    <property type="entry name" value="PAS domain"/>
    <property type="match status" value="1"/>
</dbReference>
<dbReference type="Pfam" id="PF03924">
    <property type="entry name" value="CHASE"/>
    <property type="match status" value="1"/>
</dbReference>
<dbReference type="CDD" id="cd01949">
    <property type="entry name" value="GGDEF"/>
    <property type="match status" value="1"/>
</dbReference>
<dbReference type="PROSITE" id="PS50883">
    <property type="entry name" value="EAL"/>
    <property type="match status" value="1"/>
</dbReference>
<evidence type="ECO:0000256" key="5">
    <source>
        <dbReference type="ARBA" id="ARBA00023136"/>
    </source>
</evidence>
<dbReference type="InterPro" id="IPR042240">
    <property type="entry name" value="CHASE_sf"/>
</dbReference>
<reference evidence="11" key="1">
    <citation type="submission" date="2018-05" db="EMBL/GenBank/DDBJ databases">
        <title>Luteimonas pekinense sp. nov., isolated from human Meibomian gland secretions, Beijing, China.</title>
        <authorList>
            <person name="Wen T."/>
            <person name="Bai H."/>
            <person name="Lv H."/>
        </authorList>
    </citation>
    <scope>NUCLEOTIDE SEQUENCE [LARGE SCALE GENOMIC DNA]</scope>
    <source>
        <strain evidence="11">83-4</strain>
    </source>
</reference>
<dbReference type="PANTHER" id="PTHR44757">
    <property type="entry name" value="DIGUANYLATE CYCLASE DGCP"/>
    <property type="match status" value="1"/>
</dbReference>
<evidence type="ECO:0000256" key="4">
    <source>
        <dbReference type="ARBA" id="ARBA00022989"/>
    </source>
</evidence>
<dbReference type="InterPro" id="IPR000014">
    <property type="entry name" value="PAS"/>
</dbReference>
<dbReference type="GO" id="GO:0003824">
    <property type="term" value="F:catalytic activity"/>
    <property type="evidence" value="ECO:0007669"/>
    <property type="project" value="UniProtKB-ARBA"/>
</dbReference>
<dbReference type="CDD" id="cd00130">
    <property type="entry name" value="PAS"/>
    <property type="match status" value="1"/>
</dbReference>
<dbReference type="InterPro" id="IPR006189">
    <property type="entry name" value="CHASE_dom"/>
</dbReference>
<dbReference type="PROSITE" id="PS50887">
    <property type="entry name" value="GGDEF"/>
    <property type="match status" value="1"/>
</dbReference>
<keyword evidence="5 6" id="KW-0472">Membrane</keyword>
<keyword evidence="11" id="KW-1185">Reference proteome</keyword>
<dbReference type="FunFam" id="3.30.70.270:FF:000001">
    <property type="entry name" value="Diguanylate cyclase domain protein"/>
    <property type="match status" value="1"/>
</dbReference>
<dbReference type="InterPro" id="IPR035965">
    <property type="entry name" value="PAS-like_dom_sf"/>
</dbReference>